<evidence type="ECO:0000313" key="2">
    <source>
        <dbReference type="EMBL" id="KAL0442199.1"/>
    </source>
</evidence>
<evidence type="ECO:0000259" key="1">
    <source>
        <dbReference type="Pfam" id="PF03732"/>
    </source>
</evidence>
<protein>
    <recommendedName>
        <fullName evidence="1">Retrotransposon gag domain-containing protein</fullName>
    </recommendedName>
</protein>
<gene>
    <name evidence="2" type="ORF">Sradi_0158800</name>
</gene>
<dbReference type="EMBL" id="JACGWJ010000001">
    <property type="protein sequence ID" value="KAL0442199.1"/>
    <property type="molecule type" value="Genomic_DNA"/>
</dbReference>
<reference evidence="2" key="2">
    <citation type="journal article" date="2024" name="Plant">
        <title>Genomic evolution and insights into agronomic trait innovations of Sesamum species.</title>
        <authorList>
            <person name="Miao H."/>
            <person name="Wang L."/>
            <person name="Qu L."/>
            <person name="Liu H."/>
            <person name="Sun Y."/>
            <person name="Le M."/>
            <person name="Wang Q."/>
            <person name="Wei S."/>
            <person name="Zheng Y."/>
            <person name="Lin W."/>
            <person name="Duan Y."/>
            <person name="Cao H."/>
            <person name="Xiong S."/>
            <person name="Wang X."/>
            <person name="Wei L."/>
            <person name="Li C."/>
            <person name="Ma Q."/>
            <person name="Ju M."/>
            <person name="Zhao R."/>
            <person name="Li G."/>
            <person name="Mu C."/>
            <person name="Tian Q."/>
            <person name="Mei H."/>
            <person name="Zhang T."/>
            <person name="Gao T."/>
            <person name="Zhang H."/>
        </authorList>
    </citation>
    <scope>NUCLEOTIDE SEQUENCE</scope>
    <source>
        <strain evidence="2">G02</strain>
    </source>
</reference>
<accession>A0AAW2WM94</accession>
<sequence length="140" mass="16287">MGAPVEERVGIPFTEGVMADELPMNCRTPAIVEYDGTHPQEHLSRFENTALLHRYTNNIKCRVFITTFAWAAQQWFNQLSPAVIENFKEFRYLFLHQFANSRKHRKTGLSPFSIRQKEGELLKEYLQHFNMAALEVPTVT</sequence>
<dbReference type="AlphaFoldDB" id="A0AAW2WM94"/>
<organism evidence="2">
    <name type="scientific">Sesamum radiatum</name>
    <name type="common">Black benniseed</name>
    <dbReference type="NCBI Taxonomy" id="300843"/>
    <lineage>
        <taxon>Eukaryota</taxon>
        <taxon>Viridiplantae</taxon>
        <taxon>Streptophyta</taxon>
        <taxon>Embryophyta</taxon>
        <taxon>Tracheophyta</taxon>
        <taxon>Spermatophyta</taxon>
        <taxon>Magnoliopsida</taxon>
        <taxon>eudicotyledons</taxon>
        <taxon>Gunneridae</taxon>
        <taxon>Pentapetalae</taxon>
        <taxon>asterids</taxon>
        <taxon>lamiids</taxon>
        <taxon>Lamiales</taxon>
        <taxon>Pedaliaceae</taxon>
        <taxon>Sesamum</taxon>
    </lineage>
</organism>
<comment type="caution">
    <text evidence="2">The sequence shown here is derived from an EMBL/GenBank/DDBJ whole genome shotgun (WGS) entry which is preliminary data.</text>
</comment>
<dbReference type="PANTHER" id="PTHR33223:SF10">
    <property type="entry name" value="AMINOTRANSFERASE-LIKE PLANT MOBILE DOMAIN-CONTAINING PROTEIN"/>
    <property type="match status" value="1"/>
</dbReference>
<feature type="domain" description="Retrotransposon gag" evidence="1">
    <location>
        <begin position="63"/>
        <end position="137"/>
    </location>
</feature>
<dbReference type="PANTHER" id="PTHR33223">
    <property type="entry name" value="CCHC-TYPE DOMAIN-CONTAINING PROTEIN"/>
    <property type="match status" value="1"/>
</dbReference>
<name>A0AAW2WM94_SESRA</name>
<proteinExistence type="predicted"/>
<dbReference type="Pfam" id="PF03732">
    <property type="entry name" value="Retrotrans_gag"/>
    <property type="match status" value="1"/>
</dbReference>
<dbReference type="InterPro" id="IPR005162">
    <property type="entry name" value="Retrotrans_gag_dom"/>
</dbReference>
<reference evidence="2" key="1">
    <citation type="submission" date="2020-06" db="EMBL/GenBank/DDBJ databases">
        <authorList>
            <person name="Li T."/>
            <person name="Hu X."/>
            <person name="Zhang T."/>
            <person name="Song X."/>
            <person name="Zhang H."/>
            <person name="Dai N."/>
            <person name="Sheng W."/>
            <person name="Hou X."/>
            <person name="Wei L."/>
        </authorList>
    </citation>
    <scope>NUCLEOTIDE SEQUENCE</scope>
    <source>
        <strain evidence="2">G02</strain>
        <tissue evidence="2">Leaf</tissue>
    </source>
</reference>